<dbReference type="Proteomes" id="UP001341840">
    <property type="component" value="Unassembled WGS sequence"/>
</dbReference>
<evidence type="ECO:0000313" key="1">
    <source>
        <dbReference type="EMBL" id="MED6139505.1"/>
    </source>
</evidence>
<evidence type="ECO:0000313" key="2">
    <source>
        <dbReference type="Proteomes" id="UP001341840"/>
    </source>
</evidence>
<comment type="caution">
    <text evidence="1">The sequence shown here is derived from an EMBL/GenBank/DDBJ whole genome shotgun (WGS) entry which is preliminary data.</text>
</comment>
<accession>A0ABU6STW9</accession>
<gene>
    <name evidence="1" type="ORF">PIB30_084478</name>
</gene>
<proteinExistence type="predicted"/>
<keyword evidence="2" id="KW-1185">Reference proteome</keyword>
<protein>
    <submittedName>
        <fullName evidence="1">Uncharacterized protein</fullName>
    </submittedName>
</protein>
<reference evidence="1 2" key="1">
    <citation type="journal article" date="2023" name="Plants (Basel)">
        <title>Bridging the Gap: Combining Genomics and Transcriptomics Approaches to Understand Stylosanthes scabra, an Orphan Legume from the Brazilian Caatinga.</title>
        <authorList>
            <person name="Ferreira-Neto J.R.C."/>
            <person name="da Silva M.D."/>
            <person name="Binneck E."/>
            <person name="de Melo N.F."/>
            <person name="da Silva R.H."/>
            <person name="de Melo A.L.T.M."/>
            <person name="Pandolfi V."/>
            <person name="Bustamante F.O."/>
            <person name="Brasileiro-Vidal A.C."/>
            <person name="Benko-Iseppon A.M."/>
        </authorList>
    </citation>
    <scope>NUCLEOTIDE SEQUENCE [LARGE SCALE GENOMIC DNA]</scope>
    <source>
        <tissue evidence="1">Leaves</tissue>
    </source>
</reference>
<sequence length="163" mass="18673">MIIEASSSTQSKLKKNLMMMCLPLMTTSCLLLLLQQLMGQQLMGLDKLKVMQVMERPPQRITSSRRVFEKKRKQADILERMADEVHESTVAQREHFQILANAISGKNEEVKMGEKLAELGFADHEAIQAVIKICYDPRLEKSFWGLTDAQKTTLTQDVLDEKY</sequence>
<name>A0ABU6STW9_9FABA</name>
<organism evidence="1 2">
    <name type="scientific">Stylosanthes scabra</name>
    <dbReference type="NCBI Taxonomy" id="79078"/>
    <lineage>
        <taxon>Eukaryota</taxon>
        <taxon>Viridiplantae</taxon>
        <taxon>Streptophyta</taxon>
        <taxon>Embryophyta</taxon>
        <taxon>Tracheophyta</taxon>
        <taxon>Spermatophyta</taxon>
        <taxon>Magnoliopsida</taxon>
        <taxon>eudicotyledons</taxon>
        <taxon>Gunneridae</taxon>
        <taxon>Pentapetalae</taxon>
        <taxon>rosids</taxon>
        <taxon>fabids</taxon>
        <taxon>Fabales</taxon>
        <taxon>Fabaceae</taxon>
        <taxon>Papilionoideae</taxon>
        <taxon>50 kb inversion clade</taxon>
        <taxon>dalbergioids sensu lato</taxon>
        <taxon>Dalbergieae</taxon>
        <taxon>Pterocarpus clade</taxon>
        <taxon>Stylosanthes</taxon>
    </lineage>
</organism>
<dbReference type="EMBL" id="JASCZI010061787">
    <property type="protein sequence ID" value="MED6139505.1"/>
    <property type="molecule type" value="Genomic_DNA"/>
</dbReference>